<name>A4TB66_MYCGI</name>
<reference evidence="3" key="2">
    <citation type="journal article" date="2013" name="PLoS ONE">
        <title>A Gene Expression Study of the Activities of Aromatic Ring-Cleavage Dioxygenases in Mycobacterium gilvum PYR-GCK to Changes in Salinity and pH during Pyrene Degradation.</title>
        <authorList>
            <person name="Badejo A.C."/>
            <person name="Badejo A.O."/>
            <person name="Shin K.H."/>
            <person name="Chai Y.G."/>
        </authorList>
    </citation>
    <scope>NUCLEOTIDE SEQUENCE [LARGE SCALE GENOMIC DNA]</scope>
    <source>
        <strain evidence="3">PYR-GCK</strain>
    </source>
</reference>
<reference evidence="3" key="1">
    <citation type="submission" date="2007-04" db="EMBL/GenBank/DDBJ databases">
        <authorList>
            <consortium name="US DOE Joint Genome Institute"/>
            <person name="Copeland A."/>
            <person name="Lucas S."/>
            <person name="Lapidus A."/>
            <person name="Barry K."/>
            <person name="Detter J.C."/>
            <person name="Glavina del Rio T."/>
            <person name="Hammon N."/>
            <person name="Israni S."/>
            <person name="Dalin E."/>
            <person name="Tice H."/>
            <person name="Pitluck S."/>
            <person name="Chain P."/>
            <person name="Malfatti S."/>
            <person name="Shin M."/>
            <person name="Vergez L."/>
            <person name="Schmutz J."/>
            <person name="Larimer F."/>
            <person name="Land M."/>
            <person name="Hauser L."/>
            <person name="Kyrpides N."/>
            <person name="Mikhailova N."/>
            <person name="Miller C."/>
            <person name="Richardson P."/>
        </authorList>
    </citation>
    <scope>NUCLEOTIDE SEQUENCE</scope>
    <source>
        <strain evidence="3">PYR-GCK</strain>
    </source>
</reference>
<evidence type="ECO:0008006" key="4">
    <source>
        <dbReference type="Google" id="ProtNLM"/>
    </source>
</evidence>
<keyword evidence="2" id="KW-0732">Signal</keyword>
<dbReference type="HOGENOM" id="CLU_159945_0_0_11"/>
<feature type="region of interest" description="Disordered" evidence="1">
    <location>
        <begin position="84"/>
        <end position="108"/>
    </location>
</feature>
<gene>
    <name evidence="3" type="ordered locus">Mflv_3070</name>
</gene>
<dbReference type="CDD" id="cd06577">
    <property type="entry name" value="PASTA_pknB"/>
    <property type="match status" value="1"/>
</dbReference>
<dbReference type="OrthoDB" id="4335972at2"/>
<sequence length="108" mass="10863">MKSHVRLAGATSLVFAAAIAAAAPAAADQWVMPDVTGQLLQDARNAVLAASDGVVLPAATTAEGPVFEEENLTSWQVCTQSPSAGTVIPDDTPSTLTVARPGACASSE</sequence>
<accession>A4TB66</accession>
<dbReference type="EMBL" id="CP000656">
    <property type="protein sequence ID" value="ABP45547.1"/>
    <property type="molecule type" value="Genomic_DNA"/>
</dbReference>
<evidence type="ECO:0000256" key="1">
    <source>
        <dbReference type="SAM" id="MobiDB-lite"/>
    </source>
</evidence>
<dbReference type="Gene3D" id="3.30.10.20">
    <property type="match status" value="1"/>
</dbReference>
<dbReference type="KEGG" id="mgi:Mflv_3070"/>
<proteinExistence type="predicted"/>
<dbReference type="InterPro" id="IPR005543">
    <property type="entry name" value="PASTA_dom"/>
</dbReference>
<feature type="chain" id="PRO_5002674234" description="PASTA domain-containing protein" evidence="2">
    <location>
        <begin position="28"/>
        <end position="108"/>
    </location>
</feature>
<feature type="signal peptide" evidence="2">
    <location>
        <begin position="1"/>
        <end position="27"/>
    </location>
</feature>
<dbReference type="eggNOG" id="ENOG503088N">
    <property type="taxonomic scope" value="Bacteria"/>
</dbReference>
<organism evidence="3">
    <name type="scientific">Mycolicibacterium gilvum (strain PYR-GCK)</name>
    <name type="common">Mycobacterium gilvum (strain PYR-GCK)</name>
    <dbReference type="NCBI Taxonomy" id="350054"/>
    <lineage>
        <taxon>Bacteria</taxon>
        <taxon>Bacillati</taxon>
        <taxon>Actinomycetota</taxon>
        <taxon>Actinomycetes</taxon>
        <taxon>Mycobacteriales</taxon>
        <taxon>Mycobacteriaceae</taxon>
        <taxon>Mycolicibacterium</taxon>
    </lineage>
</organism>
<dbReference type="AlphaFoldDB" id="A4TB66"/>
<evidence type="ECO:0000313" key="3">
    <source>
        <dbReference type="EMBL" id="ABP45547.1"/>
    </source>
</evidence>
<protein>
    <recommendedName>
        <fullName evidence="4">PASTA domain-containing protein</fullName>
    </recommendedName>
</protein>
<evidence type="ECO:0000256" key="2">
    <source>
        <dbReference type="SAM" id="SignalP"/>
    </source>
</evidence>